<feature type="transmembrane region" description="Helical" evidence="1">
    <location>
        <begin position="127"/>
        <end position="145"/>
    </location>
</feature>
<keyword evidence="1 2" id="KW-0812">Transmembrane</keyword>
<name>T1AFQ5_9ZZZZ</name>
<protein>
    <submittedName>
        <fullName evidence="2">Transmembrane protein</fullName>
    </submittedName>
</protein>
<feature type="transmembrane region" description="Helical" evidence="1">
    <location>
        <begin position="96"/>
        <end position="115"/>
    </location>
</feature>
<reference evidence="2" key="2">
    <citation type="journal article" date="2014" name="ISME J.">
        <title>Microbial stratification in low pH oxic and suboxic macroscopic growths along an acid mine drainage.</title>
        <authorList>
            <person name="Mendez-Garcia C."/>
            <person name="Mesa V."/>
            <person name="Sprenger R.R."/>
            <person name="Richter M."/>
            <person name="Diez M.S."/>
            <person name="Solano J."/>
            <person name="Bargiela R."/>
            <person name="Golyshina O.V."/>
            <person name="Manteca A."/>
            <person name="Ramos J.L."/>
            <person name="Gallego J.R."/>
            <person name="Llorente I."/>
            <person name="Martins Dos Santos V.A."/>
            <person name="Jensen O.N."/>
            <person name="Pelaez A.I."/>
            <person name="Sanchez J."/>
            <person name="Ferrer M."/>
        </authorList>
    </citation>
    <scope>NUCLEOTIDE SEQUENCE</scope>
</reference>
<accession>T1AFQ5</accession>
<sequence length="189" mass="20048">HYVPINVLRLVVGSLLLVLGLQWLRKAILRASGYKAKHDEDAIYRREVERLSGVPRSGSGRDATGFVISFKGVFLEGMEVVMIVLTLGLSSDHLEIATIAAVAAVMVVGAVGLVVSRQLSEVPENAMKMGVGLMLVTFGTFWGGAGAGVRWPGADAALPVLLAVYAAVAWLLMGGLARSRPRVRTVEPG</sequence>
<proteinExistence type="predicted"/>
<dbReference type="AlphaFoldDB" id="T1AFQ5"/>
<feature type="transmembrane region" description="Helical" evidence="1">
    <location>
        <begin position="157"/>
        <end position="177"/>
    </location>
</feature>
<evidence type="ECO:0000256" key="1">
    <source>
        <dbReference type="SAM" id="Phobius"/>
    </source>
</evidence>
<feature type="transmembrane region" description="Helical" evidence="1">
    <location>
        <begin position="6"/>
        <end position="24"/>
    </location>
</feature>
<feature type="non-terminal residue" evidence="2">
    <location>
        <position position="1"/>
    </location>
</feature>
<comment type="caution">
    <text evidence="2">The sequence shown here is derived from an EMBL/GenBank/DDBJ whole genome shotgun (WGS) entry which is preliminary data.</text>
</comment>
<feature type="transmembrane region" description="Helical" evidence="1">
    <location>
        <begin position="66"/>
        <end position="90"/>
    </location>
</feature>
<organism evidence="2">
    <name type="scientific">mine drainage metagenome</name>
    <dbReference type="NCBI Taxonomy" id="410659"/>
    <lineage>
        <taxon>unclassified sequences</taxon>
        <taxon>metagenomes</taxon>
        <taxon>ecological metagenomes</taxon>
    </lineage>
</organism>
<keyword evidence="1" id="KW-0472">Membrane</keyword>
<evidence type="ECO:0000313" key="2">
    <source>
        <dbReference type="EMBL" id="EQD59336.1"/>
    </source>
</evidence>
<keyword evidence="1" id="KW-1133">Transmembrane helix</keyword>
<reference evidence="2" key="1">
    <citation type="submission" date="2013-08" db="EMBL/GenBank/DDBJ databases">
        <authorList>
            <person name="Mendez C."/>
            <person name="Richter M."/>
            <person name="Ferrer M."/>
            <person name="Sanchez J."/>
        </authorList>
    </citation>
    <scope>NUCLEOTIDE SEQUENCE</scope>
</reference>
<dbReference type="EMBL" id="AUZY01005366">
    <property type="protein sequence ID" value="EQD59336.1"/>
    <property type="molecule type" value="Genomic_DNA"/>
</dbReference>
<gene>
    <name evidence="2" type="ORF">B1B_08249</name>
</gene>